<evidence type="ECO:0000256" key="2">
    <source>
        <dbReference type="RuleBase" id="RU003860"/>
    </source>
</evidence>
<dbReference type="Proteomes" id="UP001409585">
    <property type="component" value="Unassembled WGS sequence"/>
</dbReference>
<name>A0AAV3U718_9ALTE</name>
<gene>
    <name evidence="3" type="primary">ibaG</name>
    <name evidence="3" type="ORF">GCM10025791_36980</name>
</gene>
<dbReference type="AlphaFoldDB" id="A0AAV3U718"/>
<accession>A0AAV3U718</accession>
<dbReference type="Gene3D" id="3.30.300.90">
    <property type="entry name" value="BolA-like"/>
    <property type="match status" value="1"/>
</dbReference>
<evidence type="ECO:0000313" key="4">
    <source>
        <dbReference type="Proteomes" id="UP001409585"/>
    </source>
</evidence>
<dbReference type="PANTHER" id="PTHR46229">
    <property type="entry name" value="BOLA TRANSCRIPTION REGULATOR"/>
    <property type="match status" value="1"/>
</dbReference>
<reference evidence="4" key="1">
    <citation type="journal article" date="2019" name="Int. J. Syst. Evol. Microbiol.">
        <title>The Global Catalogue of Microorganisms (GCM) 10K type strain sequencing project: providing services to taxonomists for standard genome sequencing and annotation.</title>
        <authorList>
            <consortium name="The Broad Institute Genomics Platform"/>
            <consortium name="The Broad Institute Genome Sequencing Center for Infectious Disease"/>
            <person name="Wu L."/>
            <person name="Ma J."/>
        </authorList>
    </citation>
    <scope>NUCLEOTIDE SEQUENCE [LARGE SCALE GENOMIC DNA]</scope>
    <source>
        <strain evidence="4">JCM 19134</strain>
    </source>
</reference>
<comment type="similarity">
    <text evidence="1 2">Belongs to the BolA/IbaG family.</text>
</comment>
<dbReference type="SUPFAM" id="SSF82657">
    <property type="entry name" value="BolA-like"/>
    <property type="match status" value="1"/>
</dbReference>
<evidence type="ECO:0000256" key="1">
    <source>
        <dbReference type="ARBA" id="ARBA00005578"/>
    </source>
</evidence>
<dbReference type="EMBL" id="BAABLX010000029">
    <property type="protein sequence ID" value="GAA4952761.1"/>
    <property type="molecule type" value="Genomic_DNA"/>
</dbReference>
<dbReference type="PIRSF" id="PIRSF003113">
    <property type="entry name" value="BolA"/>
    <property type="match status" value="1"/>
</dbReference>
<proteinExistence type="inferred from homology"/>
<organism evidence="3 4">
    <name type="scientific">Halioxenophilus aromaticivorans</name>
    <dbReference type="NCBI Taxonomy" id="1306992"/>
    <lineage>
        <taxon>Bacteria</taxon>
        <taxon>Pseudomonadati</taxon>
        <taxon>Pseudomonadota</taxon>
        <taxon>Gammaproteobacteria</taxon>
        <taxon>Alteromonadales</taxon>
        <taxon>Alteromonadaceae</taxon>
        <taxon>Halioxenophilus</taxon>
    </lineage>
</organism>
<keyword evidence="4" id="KW-1185">Reference proteome</keyword>
<dbReference type="InterPro" id="IPR050961">
    <property type="entry name" value="BolA/IbaG_stress_morph_reg"/>
</dbReference>
<comment type="caution">
    <text evidence="3">The sequence shown here is derived from an EMBL/GenBank/DDBJ whole genome shotgun (WGS) entry which is preliminary data.</text>
</comment>
<evidence type="ECO:0000313" key="3">
    <source>
        <dbReference type="EMBL" id="GAA4952761.1"/>
    </source>
</evidence>
<dbReference type="PANTHER" id="PTHR46229:SF4">
    <property type="entry name" value="ACID STRESS PROTEIN IBAG"/>
    <property type="match status" value="1"/>
</dbReference>
<protein>
    <submittedName>
        <fullName evidence="3">BolA family iron metabolism protein IbaG</fullName>
    </submittedName>
</protein>
<dbReference type="Pfam" id="PF01722">
    <property type="entry name" value="BolA"/>
    <property type="match status" value="1"/>
</dbReference>
<dbReference type="InterPro" id="IPR002634">
    <property type="entry name" value="BolA"/>
</dbReference>
<sequence length="76" mass="8225">MLEQEIKQLLESKLASCTAEVEMAGNHLNLVVVSPAFEGLNPVKKQQLVYGLLSDYIASGTVHAVNMRTLTPEQAG</sequence>
<dbReference type="InterPro" id="IPR036065">
    <property type="entry name" value="BolA-like_sf"/>
</dbReference>